<dbReference type="AlphaFoldDB" id="A0A8S3SVL4"/>
<keyword evidence="2" id="KW-0472">Membrane</keyword>
<dbReference type="SUPFAM" id="SSF48726">
    <property type="entry name" value="Immunoglobulin"/>
    <property type="match status" value="2"/>
</dbReference>
<gene>
    <name evidence="6" type="ORF">MEDL_35481</name>
</gene>
<comment type="subcellular location">
    <subcellularLocation>
        <location evidence="1">Membrane</location>
        <topology evidence="1">Single-pass type I membrane protein</topology>
    </subcellularLocation>
</comment>
<keyword evidence="7" id="KW-1185">Reference proteome</keyword>
<dbReference type="InterPro" id="IPR036179">
    <property type="entry name" value="Ig-like_dom_sf"/>
</dbReference>
<proteinExistence type="predicted"/>
<evidence type="ECO:0000256" key="4">
    <source>
        <dbReference type="ARBA" id="ARBA00023180"/>
    </source>
</evidence>
<accession>A0A8S3SVL4</accession>
<protein>
    <recommendedName>
        <fullName evidence="8">Ig-like domain-containing protein</fullName>
    </recommendedName>
</protein>
<dbReference type="OrthoDB" id="10353945at2759"/>
<evidence type="ECO:0000256" key="1">
    <source>
        <dbReference type="ARBA" id="ARBA00004479"/>
    </source>
</evidence>
<dbReference type="InterPro" id="IPR051275">
    <property type="entry name" value="Cell_adhesion_signaling"/>
</dbReference>
<keyword evidence="5" id="KW-0393">Immunoglobulin domain</keyword>
<evidence type="ECO:0000313" key="7">
    <source>
        <dbReference type="Proteomes" id="UP000683360"/>
    </source>
</evidence>
<dbReference type="PANTHER" id="PTHR11640:SF31">
    <property type="entry name" value="IRREGULAR CHIASM C-ROUGHEST PROTEIN-RELATED"/>
    <property type="match status" value="1"/>
</dbReference>
<comment type="caution">
    <text evidence="6">The sequence shown here is derived from an EMBL/GenBank/DDBJ whole genome shotgun (WGS) entry which is preliminary data.</text>
</comment>
<dbReference type="EMBL" id="CAJPWZ010001725">
    <property type="protein sequence ID" value="CAG2222115.1"/>
    <property type="molecule type" value="Genomic_DNA"/>
</dbReference>
<keyword evidence="4" id="KW-0325">Glycoprotein</keyword>
<name>A0A8S3SVL4_MYTED</name>
<dbReference type="PANTHER" id="PTHR11640">
    <property type="entry name" value="NEPHRIN"/>
    <property type="match status" value="1"/>
</dbReference>
<dbReference type="GO" id="GO:0050839">
    <property type="term" value="F:cell adhesion molecule binding"/>
    <property type="evidence" value="ECO:0007669"/>
    <property type="project" value="TreeGrafter"/>
</dbReference>
<dbReference type="Proteomes" id="UP000683360">
    <property type="component" value="Unassembled WGS sequence"/>
</dbReference>
<dbReference type="CDD" id="cd00096">
    <property type="entry name" value="Ig"/>
    <property type="match status" value="2"/>
</dbReference>
<dbReference type="GO" id="GO:0005911">
    <property type="term" value="C:cell-cell junction"/>
    <property type="evidence" value="ECO:0007669"/>
    <property type="project" value="TreeGrafter"/>
</dbReference>
<reference evidence="6" key="1">
    <citation type="submission" date="2021-03" db="EMBL/GenBank/DDBJ databases">
        <authorList>
            <person name="Bekaert M."/>
        </authorList>
    </citation>
    <scope>NUCLEOTIDE SEQUENCE</scope>
</reference>
<evidence type="ECO:0000313" key="6">
    <source>
        <dbReference type="EMBL" id="CAG2222115.1"/>
    </source>
</evidence>
<sequence>MVTSDNASLAIQAPKKQGHFSKTVQVFELGNAKLNVTERKQLLYALKMEGSAIDITFTLNVSRPLSDYSDHVDDGFVHYFYEFYLKIKNASIEDDGVYTCTAITPWMDIVVSSIKFLNQTDDNSMYGQEGKNISIVCAAIQGHHEDGLSIKQNMITLAESDSNMVTYSFKPTRQDHRKEYECVGKTELEKVRVMLMIYYAPDVQVFATKKNGFNCLANGFPDTYTFNRWEHLSEKGEHVRYLVGSKNGMLHLNNVPHQYQISGRYICSVSNGIPDENGNLLQNGSESLRFIGHPIFASENRNVKVVQLYKPITLSFLLYSEPIVDKLVIVCVTGNYTKNETTQDFRIYETDLLYTNFGQTGTIRGFEITLDFKMISNEYNAYKIWAINVRGGGSFSFKVRAVEYLKTNRNVKIEFIISSSVAASLLIYISYSKKEIPVNDEHHNGIAVATLDISFSSPEDIRHSGMNHGEEFDTSQLYHSYIQIVIREGQPIHQYMSILNQSEHNDQQISTNFGRSIDSSSSEDTKIKLFDPGSGDFNDNGGYEKTHQVVIQENKPIDQNRSIINQSEHLNSVTQTDVRDYVNLQF</sequence>
<organism evidence="6 7">
    <name type="scientific">Mytilus edulis</name>
    <name type="common">Blue mussel</name>
    <dbReference type="NCBI Taxonomy" id="6550"/>
    <lineage>
        <taxon>Eukaryota</taxon>
        <taxon>Metazoa</taxon>
        <taxon>Spiralia</taxon>
        <taxon>Lophotrochozoa</taxon>
        <taxon>Mollusca</taxon>
        <taxon>Bivalvia</taxon>
        <taxon>Autobranchia</taxon>
        <taxon>Pteriomorphia</taxon>
        <taxon>Mytilida</taxon>
        <taxon>Mytiloidea</taxon>
        <taxon>Mytilidae</taxon>
        <taxon>Mytilinae</taxon>
        <taxon>Mytilus</taxon>
    </lineage>
</organism>
<dbReference type="GO" id="GO:0098609">
    <property type="term" value="P:cell-cell adhesion"/>
    <property type="evidence" value="ECO:0007669"/>
    <property type="project" value="TreeGrafter"/>
</dbReference>
<dbReference type="GO" id="GO:0005886">
    <property type="term" value="C:plasma membrane"/>
    <property type="evidence" value="ECO:0007669"/>
    <property type="project" value="TreeGrafter"/>
</dbReference>
<evidence type="ECO:0000256" key="3">
    <source>
        <dbReference type="ARBA" id="ARBA00023157"/>
    </source>
</evidence>
<evidence type="ECO:0000256" key="2">
    <source>
        <dbReference type="ARBA" id="ARBA00023136"/>
    </source>
</evidence>
<evidence type="ECO:0008006" key="8">
    <source>
        <dbReference type="Google" id="ProtNLM"/>
    </source>
</evidence>
<keyword evidence="3" id="KW-1015">Disulfide bond</keyword>
<evidence type="ECO:0000256" key="5">
    <source>
        <dbReference type="ARBA" id="ARBA00023319"/>
    </source>
</evidence>